<dbReference type="PANTHER" id="PTHR37787:SF1">
    <property type="entry name" value="BIOGENESIS OF LYSOSOME-RELATED ORGANELLES COMPLEX 1 SUBUNIT KXD1"/>
    <property type="match status" value="1"/>
</dbReference>
<dbReference type="GO" id="GO:0007032">
    <property type="term" value="P:endosome organization"/>
    <property type="evidence" value="ECO:0007669"/>
    <property type="project" value="TreeGrafter"/>
</dbReference>
<dbReference type="Pfam" id="PF10241">
    <property type="entry name" value="KxDL"/>
    <property type="match status" value="1"/>
</dbReference>
<evidence type="ECO:0000259" key="9">
    <source>
        <dbReference type="Pfam" id="PF10241"/>
    </source>
</evidence>
<keyword evidence="5" id="KW-0813">Transport</keyword>
<keyword evidence="11" id="KW-1185">Reference proteome</keyword>
<proteinExistence type="inferred from homology"/>
<evidence type="ECO:0000256" key="4">
    <source>
        <dbReference type="ARBA" id="ARBA00016207"/>
    </source>
</evidence>
<evidence type="ECO:0000313" key="10">
    <source>
        <dbReference type="EMBL" id="ANB14022.1"/>
    </source>
</evidence>
<dbReference type="GO" id="GO:0005768">
    <property type="term" value="C:endosome"/>
    <property type="evidence" value="ECO:0007669"/>
    <property type="project" value="UniProtKB-SubCell"/>
</dbReference>
<accession>A0A167EFN7</accession>
<dbReference type="EMBL" id="CP014502">
    <property type="protein sequence ID" value="ANB14022.1"/>
    <property type="molecule type" value="Genomic_DNA"/>
</dbReference>
<evidence type="ECO:0000256" key="5">
    <source>
        <dbReference type="ARBA" id="ARBA00022448"/>
    </source>
</evidence>
<keyword evidence="6" id="KW-0967">Endosome</keyword>
<dbReference type="AlphaFoldDB" id="A0A167EFN7"/>
<dbReference type="InterPro" id="IPR051390">
    <property type="entry name" value="BLOC-1_subunit_KXD1"/>
</dbReference>
<comment type="similarity">
    <text evidence="3">Belongs to the KXD1 family.</text>
</comment>
<evidence type="ECO:0000256" key="1">
    <source>
        <dbReference type="ARBA" id="ARBA00002069"/>
    </source>
</evidence>
<dbReference type="PANTHER" id="PTHR37787">
    <property type="entry name" value="BIOGENESIS OF LYSOSOME-RELATED ORGANELLES COMPLEX 1 SUBUNIT KXD1"/>
    <property type="match status" value="1"/>
</dbReference>
<evidence type="ECO:0000256" key="3">
    <source>
        <dbReference type="ARBA" id="ARBA00005913"/>
    </source>
</evidence>
<dbReference type="OrthoDB" id="4089816at2759"/>
<dbReference type="RefSeq" id="XP_018736499.1">
    <property type="nucleotide sequence ID" value="XM_018882085.1"/>
</dbReference>
<dbReference type="GeneID" id="30037168"/>
<comment type="function">
    <text evidence="1">Component of the biogenesis of lysosome-related organelles complex-1 (BLOC-1) involved in endosomal cargo sorting.</text>
</comment>
<dbReference type="GO" id="GO:0031083">
    <property type="term" value="C:BLOC-1 complex"/>
    <property type="evidence" value="ECO:0007669"/>
    <property type="project" value="TreeGrafter"/>
</dbReference>
<evidence type="ECO:0000313" key="11">
    <source>
        <dbReference type="Proteomes" id="UP000189580"/>
    </source>
</evidence>
<evidence type="ECO:0000256" key="6">
    <source>
        <dbReference type="ARBA" id="ARBA00022753"/>
    </source>
</evidence>
<protein>
    <recommendedName>
        <fullName evidence="4">Biogenesis of lysosome-related organelles complex 1 subunit KXD1</fullName>
    </recommendedName>
    <alternativeName>
        <fullName evidence="7">KxDL homolog</fullName>
    </alternativeName>
</protein>
<dbReference type="GO" id="GO:0032880">
    <property type="term" value="P:regulation of protein localization"/>
    <property type="evidence" value="ECO:0007669"/>
    <property type="project" value="TreeGrafter"/>
</dbReference>
<feature type="domain" description="KxDL" evidence="9">
    <location>
        <begin position="120"/>
        <end position="204"/>
    </location>
</feature>
<dbReference type="Proteomes" id="UP000189580">
    <property type="component" value="Chromosome d"/>
</dbReference>
<name>A0A167EFN7_9ASCO</name>
<reference evidence="10 11" key="1">
    <citation type="submission" date="2016-02" db="EMBL/GenBank/DDBJ databases">
        <title>Complete genome sequence and transcriptome regulation of the pentose utilising yeast Sugiyamaella lignohabitans.</title>
        <authorList>
            <person name="Bellasio M."/>
            <person name="Peymann A."/>
            <person name="Valli M."/>
            <person name="Sipitzky M."/>
            <person name="Graf A."/>
            <person name="Sauer M."/>
            <person name="Marx H."/>
            <person name="Mattanovich D."/>
        </authorList>
    </citation>
    <scope>NUCLEOTIDE SEQUENCE [LARGE SCALE GENOMIC DNA]</scope>
    <source>
        <strain evidence="10 11">CBS 10342</strain>
    </source>
</reference>
<gene>
    <name evidence="10" type="ORF">AWJ20_4978</name>
</gene>
<feature type="region of interest" description="Disordered" evidence="8">
    <location>
        <begin position="1"/>
        <end position="76"/>
    </location>
</feature>
<dbReference type="KEGG" id="slb:AWJ20_4978"/>
<evidence type="ECO:0000256" key="8">
    <source>
        <dbReference type="SAM" id="MobiDB-lite"/>
    </source>
</evidence>
<evidence type="ECO:0000256" key="7">
    <source>
        <dbReference type="ARBA" id="ARBA00029808"/>
    </source>
</evidence>
<organism evidence="10 11">
    <name type="scientific">Sugiyamaella lignohabitans</name>
    <dbReference type="NCBI Taxonomy" id="796027"/>
    <lineage>
        <taxon>Eukaryota</taxon>
        <taxon>Fungi</taxon>
        <taxon>Dikarya</taxon>
        <taxon>Ascomycota</taxon>
        <taxon>Saccharomycotina</taxon>
        <taxon>Dipodascomycetes</taxon>
        <taxon>Dipodascales</taxon>
        <taxon>Trichomonascaceae</taxon>
        <taxon>Sugiyamaella</taxon>
    </lineage>
</organism>
<dbReference type="InterPro" id="IPR019371">
    <property type="entry name" value="KxDL_dom"/>
</dbReference>
<evidence type="ECO:0000256" key="2">
    <source>
        <dbReference type="ARBA" id="ARBA00004177"/>
    </source>
</evidence>
<sequence length="213" mass="23167">MSDSGANDLLEALAKDTNPDAVQSTSSRRQLRRRNSLTAATDFTSSHLGAESSSERPLALIHGSSSTSEASKLDDPSVAEYPESYLNAADEVSSLSSFIGSDESSSDSELSPVQLLSDLMTNVFDPSSLDRVVVLQAQSSGMVHAKTREVQQLHLQATARLEEIKQTFSQDLKAAKQLVKDLEWTQRRLAAAIKKAKVVYPIEYAQAVEKIKP</sequence>
<comment type="subcellular location">
    <subcellularLocation>
        <location evidence="2">Endosome</location>
    </subcellularLocation>
</comment>